<gene>
    <name evidence="4" type="ORF">JIG36_00350</name>
</gene>
<dbReference type="Pfam" id="PF00196">
    <property type="entry name" value="GerE"/>
    <property type="match status" value="1"/>
</dbReference>
<sequence length="919" mass="96478">MTVDLEQTPVGRGRECRVLDALLDAVTARGAALMLWGDPGVDKTTLLDYTAARAGGPVLRARGVESEAVLPYATLADLLVPLRRHFRDIPAVQREALEGCLALADNDAPNPYAVCAAALNVLAAAAETGPVVLLVDDLHWVDQSSQRVLLFIARRLGSERVALVLSARDDAELRGRCDVPALDVAGLSAADCALLLGRHGLTAGPHVAEMLAEHTGGNPLALLEWAGSLRPAQLAGDEPIAAEPVPGSPVEDAWLAGIGRLPERTRAALAVLGSSRPSAVALLESALAGLGLGLADLAPAEAAAIVLTDGASYEFRHPLLRSAVLRQTSLADRRAAYAALAAVSDGATRAWYRASGATGPDDEIAAELAAAAREARRRSGYDAASQAWHRAAELTAAPAARAELLYQAASDALLGGAAARCVAWCDEALAVVTEPLMRADVEQLRGRVRTWLGQTAAAHDDLVAAAAAVRPHDPGRACALLSEAALPAAMDGDVATSVRRGEESVALAAQEGLTTVRPLITHGQALIVAGRVAQGRAGLDRAAELIAAADPVADQQMVAMVGQSYGYCEQPALGRRMITLVVDAARRHSVPSVLPIALGARSEIDRWAGRWAAAEADATESLRWAEELGQTSAIGFSLACLSHLDALRGERARCEDRIARARRDIGPYGVGCLDTYFTQILGLSALAYGDYDGATAQLEQTLSLVRKQGLGNPRIIPFAADLVEAHVRAGRPELAAEPLEWLTTAAELTGMTWPAAALARCRGLLATGAEEAGRWFAEAGALHRRGEEPFEQARTLLCYGEAVRRFRRPAAARAALMAAHATFESLGAVPWTRRAAAELAAAGQRGLPDVVPSALALLSPQEVQVARAIARGMNNAEAAGALFVSRKTVEAHLTRVYRKLGVRSRTDLTRALVAAGLAD</sequence>
<dbReference type="InterPro" id="IPR036388">
    <property type="entry name" value="WH-like_DNA-bd_sf"/>
</dbReference>
<dbReference type="InterPro" id="IPR041664">
    <property type="entry name" value="AAA_16"/>
</dbReference>
<dbReference type="SMART" id="SM00421">
    <property type="entry name" value="HTH_LUXR"/>
    <property type="match status" value="1"/>
</dbReference>
<comment type="caution">
    <text evidence="4">The sequence shown here is derived from an EMBL/GenBank/DDBJ whole genome shotgun (WGS) entry which is preliminary data.</text>
</comment>
<evidence type="ECO:0000313" key="4">
    <source>
        <dbReference type="EMBL" id="MBM2614005.1"/>
    </source>
</evidence>
<dbReference type="RefSeq" id="WP_203373933.1">
    <property type="nucleotide sequence ID" value="NZ_JAENHP010000001.1"/>
</dbReference>
<dbReference type="PROSITE" id="PS50043">
    <property type="entry name" value="HTH_LUXR_2"/>
    <property type="match status" value="1"/>
</dbReference>
<keyword evidence="2" id="KW-0067">ATP-binding</keyword>
<dbReference type="PANTHER" id="PTHR16305">
    <property type="entry name" value="TESTICULAR SOLUBLE ADENYLYL CYCLASE"/>
    <property type="match status" value="1"/>
</dbReference>
<name>A0ABS2A2D8_9ACTN</name>
<dbReference type="Pfam" id="PF13191">
    <property type="entry name" value="AAA_16"/>
    <property type="match status" value="1"/>
</dbReference>
<keyword evidence="1" id="KW-0547">Nucleotide-binding</keyword>
<dbReference type="CDD" id="cd06170">
    <property type="entry name" value="LuxR_C_like"/>
    <property type="match status" value="1"/>
</dbReference>
<dbReference type="SUPFAM" id="SSF46894">
    <property type="entry name" value="C-terminal effector domain of the bipartite response regulators"/>
    <property type="match status" value="1"/>
</dbReference>
<dbReference type="PRINTS" id="PR00038">
    <property type="entry name" value="HTHLUXR"/>
</dbReference>
<dbReference type="SUPFAM" id="SSF52540">
    <property type="entry name" value="P-loop containing nucleoside triphosphate hydrolases"/>
    <property type="match status" value="1"/>
</dbReference>
<dbReference type="InterPro" id="IPR000792">
    <property type="entry name" value="Tscrpt_reg_LuxR_C"/>
</dbReference>
<evidence type="ECO:0000256" key="2">
    <source>
        <dbReference type="ARBA" id="ARBA00022840"/>
    </source>
</evidence>
<dbReference type="InterPro" id="IPR027417">
    <property type="entry name" value="P-loop_NTPase"/>
</dbReference>
<proteinExistence type="predicted"/>
<dbReference type="Proteomes" id="UP000632138">
    <property type="component" value="Unassembled WGS sequence"/>
</dbReference>
<reference evidence="4 5" key="1">
    <citation type="submission" date="2021-01" db="EMBL/GenBank/DDBJ databases">
        <title>Actinoplanes sp. nov. LDG1-06 isolated from lichen.</title>
        <authorList>
            <person name="Saeng-In P."/>
            <person name="Phongsopitanun W."/>
            <person name="Kanchanasin P."/>
            <person name="Yuki M."/>
            <person name="Kudo T."/>
            <person name="Ohkuma M."/>
            <person name="Tanasupawat S."/>
        </authorList>
    </citation>
    <scope>NUCLEOTIDE SEQUENCE [LARGE SCALE GENOMIC DNA]</scope>
    <source>
        <strain evidence="4 5">LDG1-06</strain>
    </source>
</reference>
<protein>
    <submittedName>
        <fullName evidence="4">AAA family ATPase</fullName>
    </submittedName>
</protein>
<dbReference type="Gene3D" id="1.10.10.10">
    <property type="entry name" value="Winged helix-like DNA-binding domain superfamily/Winged helix DNA-binding domain"/>
    <property type="match status" value="1"/>
</dbReference>
<dbReference type="PANTHER" id="PTHR16305:SF35">
    <property type="entry name" value="TRANSCRIPTIONAL ACTIVATOR DOMAIN"/>
    <property type="match status" value="1"/>
</dbReference>
<evidence type="ECO:0000259" key="3">
    <source>
        <dbReference type="PROSITE" id="PS50043"/>
    </source>
</evidence>
<dbReference type="InterPro" id="IPR016032">
    <property type="entry name" value="Sig_transdc_resp-reg_C-effctor"/>
</dbReference>
<organism evidence="4 5">
    <name type="scientific">Paractinoplanes ovalisporus</name>
    <dbReference type="NCBI Taxonomy" id="2810368"/>
    <lineage>
        <taxon>Bacteria</taxon>
        <taxon>Bacillati</taxon>
        <taxon>Actinomycetota</taxon>
        <taxon>Actinomycetes</taxon>
        <taxon>Micromonosporales</taxon>
        <taxon>Micromonosporaceae</taxon>
        <taxon>Paractinoplanes</taxon>
    </lineage>
</organism>
<keyword evidence="5" id="KW-1185">Reference proteome</keyword>
<feature type="domain" description="HTH luxR-type" evidence="3">
    <location>
        <begin position="851"/>
        <end position="916"/>
    </location>
</feature>
<evidence type="ECO:0000256" key="1">
    <source>
        <dbReference type="ARBA" id="ARBA00022741"/>
    </source>
</evidence>
<accession>A0ABS2A2D8</accession>
<dbReference type="EMBL" id="JAENHP010000001">
    <property type="protein sequence ID" value="MBM2614005.1"/>
    <property type="molecule type" value="Genomic_DNA"/>
</dbReference>
<evidence type="ECO:0000313" key="5">
    <source>
        <dbReference type="Proteomes" id="UP000632138"/>
    </source>
</evidence>